<dbReference type="Proteomes" id="UP000489600">
    <property type="component" value="Unassembled WGS sequence"/>
</dbReference>
<dbReference type="EMBL" id="CABITT030000002">
    <property type="protein sequence ID" value="VVA93637.1"/>
    <property type="molecule type" value="Genomic_DNA"/>
</dbReference>
<dbReference type="InterPro" id="IPR002885">
    <property type="entry name" value="PPR_rpt"/>
</dbReference>
<feature type="repeat" description="PPR" evidence="3">
    <location>
        <begin position="106"/>
        <end position="140"/>
    </location>
</feature>
<comment type="caution">
    <text evidence="4">The sequence shown here is derived from an EMBL/GenBank/DDBJ whole genome shotgun (WGS) entry which is preliminary data.</text>
</comment>
<reference evidence="4" key="1">
    <citation type="submission" date="2019-07" db="EMBL/GenBank/DDBJ databases">
        <authorList>
            <person name="Dittberner H."/>
        </authorList>
    </citation>
    <scope>NUCLEOTIDE SEQUENCE [LARGE SCALE GENOMIC DNA]</scope>
</reference>
<proteinExistence type="inferred from homology"/>
<evidence type="ECO:0000313" key="4">
    <source>
        <dbReference type="EMBL" id="VVA93637.1"/>
    </source>
</evidence>
<evidence type="ECO:0000256" key="3">
    <source>
        <dbReference type="PROSITE-ProRule" id="PRU00708"/>
    </source>
</evidence>
<dbReference type="InterPro" id="IPR011990">
    <property type="entry name" value="TPR-like_helical_dom_sf"/>
</dbReference>
<dbReference type="Pfam" id="PF13041">
    <property type="entry name" value="PPR_2"/>
    <property type="match status" value="2"/>
</dbReference>
<dbReference type="NCBIfam" id="TIGR00756">
    <property type="entry name" value="PPR"/>
    <property type="match status" value="2"/>
</dbReference>
<gene>
    <name evidence="4" type="ORF">ANE_LOCUS4082</name>
</gene>
<keyword evidence="5" id="KW-1185">Reference proteome</keyword>
<dbReference type="AlphaFoldDB" id="A0A565AWB9"/>
<evidence type="ECO:0000256" key="1">
    <source>
        <dbReference type="ARBA" id="ARBA00007626"/>
    </source>
</evidence>
<protein>
    <recommendedName>
        <fullName evidence="6">Pentacotripeptide-repeat region of PRORP domain-containing protein</fullName>
    </recommendedName>
</protein>
<feature type="repeat" description="PPR" evidence="3">
    <location>
        <begin position="141"/>
        <end position="175"/>
    </location>
</feature>
<dbReference type="Gene3D" id="1.25.40.10">
    <property type="entry name" value="Tetratricopeptide repeat domain"/>
    <property type="match status" value="1"/>
</dbReference>
<dbReference type="OrthoDB" id="1106486at2759"/>
<evidence type="ECO:0000313" key="5">
    <source>
        <dbReference type="Proteomes" id="UP000489600"/>
    </source>
</evidence>
<comment type="similarity">
    <text evidence="1">Belongs to the PPR family. P subfamily.</text>
</comment>
<dbReference type="PROSITE" id="PS51375">
    <property type="entry name" value="PPR"/>
    <property type="match status" value="2"/>
</dbReference>
<dbReference type="PANTHER" id="PTHR47941">
    <property type="entry name" value="PENTATRICOPEPTIDE REPEAT-CONTAINING PROTEIN 3, MITOCHONDRIAL"/>
    <property type="match status" value="1"/>
</dbReference>
<evidence type="ECO:0008006" key="6">
    <source>
        <dbReference type="Google" id="ProtNLM"/>
    </source>
</evidence>
<keyword evidence="2" id="KW-0677">Repeat</keyword>
<name>A0A565AWB9_9BRAS</name>
<sequence>MSRLVAISSKRFVHLEKGKHGTSSPSFCWRRVFSGLSDDSREILRNGLRDIKLDDAIDLLSEMVKSRPLPSIIEFSKLMSAIAKMKKYDVVISMGEQMQMLGISHSLYTYSILINCFCRQSQLSLALAVLGKMMKLGYEPSLVTFNSLLNGFCQGNRISDAVCLVDQMVEMGYKPDTVTFNTLIHGLFLTNKVS</sequence>
<organism evidence="4 5">
    <name type="scientific">Arabis nemorensis</name>
    <dbReference type="NCBI Taxonomy" id="586526"/>
    <lineage>
        <taxon>Eukaryota</taxon>
        <taxon>Viridiplantae</taxon>
        <taxon>Streptophyta</taxon>
        <taxon>Embryophyta</taxon>
        <taxon>Tracheophyta</taxon>
        <taxon>Spermatophyta</taxon>
        <taxon>Magnoliopsida</taxon>
        <taxon>eudicotyledons</taxon>
        <taxon>Gunneridae</taxon>
        <taxon>Pentapetalae</taxon>
        <taxon>rosids</taxon>
        <taxon>malvids</taxon>
        <taxon>Brassicales</taxon>
        <taxon>Brassicaceae</taxon>
        <taxon>Arabideae</taxon>
        <taxon>Arabis</taxon>
    </lineage>
</organism>
<accession>A0A565AWB9</accession>
<evidence type="ECO:0000256" key="2">
    <source>
        <dbReference type="ARBA" id="ARBA00022737"/>
    </source>
</evidence>